<dbReference type="PANTHER" id="PTHR33116:SF76">
    <property type="entry name" value="DUF4283 DOMAIN-CONTAINING PROTEIN"/>
    <property type="match status" value="1"/>
</dbReference>
<dbReference type="Proteomes" id="UP000712600">
    <property type="component" value="Unassembled WGS sequence"/>
</dbReference>
<comment type="caution">
    <text evidence="2">The sequence shown here is derived from an EMBL/GenBank/DDBJ whole genome shotgun (WGS) entry which is preliminary data.</text>
</comment>
<gene>
    <name evidence="2" type="ORF">F2Q69_00025662</name>
</gene>
<name>A0A8S9RXK7_BRACR</name>
<sequence>MGDKWEYWVEVLYGRSVYIPEWRCSASGLGSVGLDQERDPKAELPCLAAKTFKQPWLNEEDDHYEWEINGNIGLKFSTGEVYTYLSGDAAQVGWAPLVWIKRGIPRQSFHVWLVAQNRLPKRDRLLSWGIQTDHLCLLCNNHSESRNHLFQECDYSYELWRLITTRLGVQPKRTWEETTAQLLSLPSSSTHTRVTLLAWQAMTYWIWTERNSRLHTNNFKPVDSIFTSLDRQIRNKTQSFRNANPSSSSKMFQIWIRFT</sequence>
<accession>A0A8S9RXK7</accession>
<protein>
    <recommendedName>
        <fullName evidence="1">Reverse transcriptase zinc-binding domain-containing protein</fullName>
    </recommendedName>
</protein>
<evidence type="ECO:0000313" key="2">
    <source>
        <dbReference type="EMBL" id="KAF3584619.1"/>
    </source>
</evidence>
<dbReference type="Pfam" id="PF13966">
    <property type="entry name" value="zf-RVT"/>
    <property type="match status" value="1"/>
</dbReference>
<dbReference type="AlphaFoldDB" id="A0A8S9RXK7"/>
<organism evidence="2 3">
    <name type="scientific">Brassica cretica</name>
    <name type="common">Mustard</name>
    <dbReference type="NCBI Taxonomy" id="69181"/>
    <lineage>
        <taxon>Eukaryota</taxon>
        <taxon>Viridiplantae</taxon>
        <taxon>Streptophyta</taxon>
        <taxon>Embryophyta</taxon>
        <taxon>Tracheophyta</taxon>
        <taxon>Spermatophyta</taxon>
        <taxon>Magnoliopsida</taxon>
        <taxon>eudicotyledons</taxon>
        <taxon>Gunneridae</taxon>
        <taxon>Pentapetalae</taxon>
        <taxon>rosids</taxon>
        <taxon>malvids</taxon>
        <taxon>Brassicales</taxon>
        <taxon>Brassicaceae</taxon>
        <taxon>Brassiceae</taxon>
        <taxon>Brassica</taxon>
    </lineage>
</organism>
<dbReference type="EMBL" id="QGKX02000088">
    <property type="protein sequence ID" value="KAF3584619.1"/>
    <property type="molecule type" value="Genomic_DNA"/>
</dbReference>
<proteinExistence type="predicted"/>
<evidence type="ECO:0000313" key="3">
    <source>
        <dbReference type="Proteomes" id="UP000712600"/>
    </source>
</evidence>
<evidence type="ECO:0000259" key="1">
    <source>
        <dbReference type="Pfam" id="PF13966"/>
    </source>
</evidence>
<dbReference type="PANTHER" id="PTHR33116">
    <property type="entry name" value="REVERSE TRANSCRIPTASE ZINC-BINDING DOMAIN-CONTAINING PROTEIN-RELATED-RELATED"/>
    <property type="match status" value="1"/>
</dbReference>
<reference evidence="2" key="1">
    <citation type="submission" date="2019-12" db="EMBL/GenBank/DDBJ databases">
        <title>Genome sequencing and annotation of Brassica cretica.</title>
        <authorList>
            <person name="Studholme D.J."/>
            <person name="Sarris P."/>
        </authorList>
    </citation>
    <scope>NUCLEOTIDE SEQUENCE</scope>
    <source>
        <strain evidence="2">PFS-109/04</strain>
        <tissue evidence="2">Leaf</tissue>
    </source>
</reference>
<feature type="domain" description="Reverse transcriptase zinc-binding" evidence="1">
    <location>
        <begin position="76"/>
        <end position="160"/>
    </location>
</feature>
<dbReference type="InterPro" id="IPR026960">
    <property type="entry name" value="RVT-Znf"/>
</dbReference>